<dbReference type="GO" id="GO:0004497">
    <property type="term" value="F:monooxygenase activity"/>
    <property type="evidence" value="ECO:0007669"/>
    <property type="project" value="UniProtKB-KW"/>
</dbReference>
<evidence type="ECO:0000256" key="6">
    <source>
        <dbReference type="ARBA" id="ARBA00023004"/>
    </source>
</evidence>
<evidence type="ECO:0000256" key="9">
    <source>
        <dbReference type="RuleBase" id="RU000461"/>
    </source>
</evidence>
<comment type="pathway">
    <text evidence="1">Antibiotic biosynthesis; vancomycin biosynthesis.</text>
</comment>
<evidence type="ECO:0000256" key="5">
    <source>
        <dbReference type="ARBA" id="ARBA00023002"/>
    </source>
</evidence>
<organism evidence="11 12">
    <name type="scientific">Amycolatopsis sulphurea</name>
    <dbReference type="NCBI Taxonomy" id="76022"/>
    <lineage>
        <taxon>Bacteria</taxon>
        <taxon>Bacillati</taxon>
        <taxon>Actinomycetota</taxon>
        <taxon>Actinomycetes</taxon>
        <taxon>Pseudonocardiales</taxon>
        <taxon>Pseudonocardiaceae</taxon>
        <taxon>Amycolatopsis</taxon>
    </lineage>
</organism>
<evidence type="ECO:0000256" key="8">
    <source>
        <dbReference type="ARBA" id="ARBA00055433"/>
    </source>
</evidence>
<dbReference type="RefSeq" id="WP_098511068.1">
    <property type="nucleotide sequence ID" value="NZ_JBIAKZ010000015.1"/>
</dbReference>
<name>A0A2A9F8L8_9PSEU</name>
<evidence type="ECO:0000313" key="12">
    <source>
        <dbReference type="Proteomes" id="UP000243542"/>
    </source>
</evidence>
<gene>
    <name evidence="11" type="ORF">ATK36_2130</name>
</gene>
<keyword evidence="5 9" id="KW-0560">Oxidoreductase</keyword>
<keyword evidence="3 9" id="KW-0349">Heme</keyword>
<comment type="similarity">
    <text evidence="2 9">Belongs to the cytochrome P450 family.</text>
</comment>
<dbReference type="Proteomes" id="UP000243542">
    <property type="component" value="Unassembled WGS sequence"/>
</dbReference>
<dbReference type="GO" id="GO:0005506">
    <property type="term" value="F:iron ion binding"/>
    <property type="evidence" value="ECO:0007669"/>
    <property type="project" value="InterPro"/>
</dbReference>
<dbReference type="PANTHER" id="PTHR46696">
    <property type="entry name" value="P450, PUTATIVE (EUROFUNG)-RELATED"/>
    <property type="match status" value="1"/>
</dbReference>
<dbReference type="FunFam" id="1.10.630.10:FF:000018">
    <property type="entry name" value="Cytochrome P450 monooxygenase"/>
    <property type="match status" value="1"/>
</dbReference>
<evidence type="ECO:0000256" key="1">
    <source>
        <dbReference type="ARBA" id="ARBA00004660"/>
    </source>
</evidence>
<dbReference type="GO" id="GO:0016705">
    <property type="term" value="F:oxidoreductase activity, acting on paired donors, with incorporation or reduction of molecular oxygen"/>
    <property type="evidence" value="ECO:0007669"/>
    <property type="project" value="InterPro"/>
</dbReference>
<keyword evidence="7 9" id="KW-0503">Monooxygenase</keyword>
<dbReference type="InterPro" id="IPR001128">
    <property type="entry name" value="Cyt_P450"/>
</dbReference>
<dbReference type="PRINTS" id="PR00385">
    <property type="entry name" value="P450"/>
</dbReference>
<dbReference type="PANTHER" id="PTHR46696:SF1">
    <property type="entry name" value="CYTOCHROME P450 YJIB-RELATED"/>
    <property type="match status" value="1"/>
</dbReference>
<evidence type="ECO:0000256" key="7">
    <source>
        <dbReference type="ARBA" id="ARBA00023033"/>
    </source>
</evidence>
<dbReference type="Gene3D" id="1.10.630.10">
    <property type="entry name" value="Cytochrome P450"/>
    <property type="match status" value="1"/>
</dbReference>
<feature type="region of interest" description="Disordered" evidence="10">
    <location>
        <begin position="1"/>
        <end position="20"/>
    </location>
</feature>
<dbReference type="GO" id="GO:0020037">
    <property type="term" value="F:heme binding"/>
    <property type="evidence" value="ECO:0007669"/>
    <property type="project" value="InterPro"/>
</dbReference>
<dbReference type="InterPro" id="IPR017972">
    <property type="entry name" value="Cyt_P450_CS"/>
</dbReference>
<comment type="function">
    <text evidence="8">Involved in the coupling of aromatic side chains of the heptapeptide of vancomycin.</text>
</comment>
<protein>
    <submittedName>
        <fullName evidence="11">Cytochrome P450</fullName>
    </submittedName>
</protein>
<dbReference type="Pfam" id="PF00067">
    <property type="entry name" value="p450"/>
    <property type="match status" value="1"/>
</dbReference>
<sequence length="403" mass="44362">MSESLSDALDYPMARGRCPFDPPPELTRRLHDEPVSRVRIWDGSEPWLLTRYDDVREVLTSPQVSADTENAGYPAQSAGLKARRNRAKAFISMDDPAHAAQRRLLTGDFMVKKVERLRPRIQQIVDELIDDLLAGPKPADLVQAFALPVPSLVICELLGVPYADRAFFHRVSKILVAQDVTAEQSLAAMEEMLAYLGDLVEKKLADPGDDVFSRLAVEQVATGGMTVGEVAAMGQLLLVAGHETTANMIALGTAALLQNPDQLAAVREGDDKLVANAVEELLRYLTIVHTGRRRVALEDFEVGGTRIRKGEGLIAAGDAANRDATQFPEPDKLDVTRKARHHVAFGYGVHQCLGQPLARVELQVAYRTLYRRIPTLALAIPLGDVKFKHDMLVYGAHELPVTW</sequence>
<keyword evidence="12" id="KW-1185">Reference proteome</keyword>
<evidence type="ECO:0000256" key="2">
    <source>
        <dbReference type="ARBA" id="ARBA00010617"/>
    </source>
</evidence>
<dbReference type="SUPFAM" id="SSF48264">
    <property type="entry name" value="Cytochrome P450"/>
    <property type="match status" value="1"/>
</dbReference>
<keyword evidence="6 9" id="KW-0408">Iron</keyword>
<dbReference type="InterPro" id="IPR036396">
    <property type="entry name" value="Cyt_P450_sf"/>
</dbReference>
<dbReference type="PRINTS" id="PR00359">
    <property type="entry name" value="BP450"/>
</dbReference>
<accession>A0A2A9F8L8</accession>
<dbReference type="PROSITE" id="PS00086">
    <property type="entry name" value="CYTOCHROME_P450"/>
    <property type="match status" value="1"/>
</dbReference>
<dbReference type="AlphaFoldDB" id="A0A2A9F8L8"/>
<evidence type="ECO:0000256" key="4">
    <source>
        <dbReference type="ARBA" id="ARBA00022723"/>
    </source>
</evidence>
<evidence type="ECO:0000256" key="3">
    <source>
        <dbReference type="ARBA" id="ARBA00022617"/>
    </source>
</evidence>
<dbReference type="CDD" id="cd11030">
    <property type="entry name" value="CYP105-like"/>
    <property type="match status" value="1"/>
</dbReference>
<proteinExistence type="inferred from homology"/>
<comment type="caution">
    <text evidence="11">The sequence shown here is derived from an EMBL/GenBank/DDBJ whole genome shotgun (WGS) entry which is preliminary data.</text>
</comment>
<dbReference type="InterPro" id="IPR002397">
    <property type="entry name" value="Cyt_P450_B"/>
</dbReference>
<evidence type="ECO:0000313" key="11">
    <source>
        <dbReference type="EMBL" id="PFG47111.1"/>
    </source>
</evidence>
<reference evidence="11 12" key="1">
    <citation type="submission" date="2017-10" db="EMBL/GenBank/DDBJ databases">
        <title>Sequencing the genomes of 1000 actinobacteria strains.</title>
        <authorList>
            <person name="Klenk H.-P."/>
        </authorList>
    </citation>
    <scope>NUCLEOTIDE SEQUENCE [LARGE SCALE GENOMIC DNA]</scope>
    <source>
        <strain evidence="11 12">DSM 46092</strain>
    </source>
</reference>
<keyword evidence="4 9" id="KW-0479">Metal-binding</keyword>
<evidence type="ECO:0000256" key="10">
    <source>
        <dbReference type="SAM" id="MobiDB-lite"/>
    </source>
</evidence>
<dbReference type="EMBL" id="PDJK01000002">
    <property type="protein sequence ID" value="PFG47111.1"/>
    <property type="molecule type" value="Genomic_DNA"/>
</dbReference>